<evidence type="ECO:0000313" key="2">
    <source>
        <dbReference type="EMBL" id="QDT27315.1"/>
    </source>
</evidence>
<protein>
    <submittedName>
        <fullName evidence="2">Uncharacterized protein</fullName>
    </submittedName>
</protein>
<keyword evidence="1" id="KW-0472">Membrane</keyword>
<organism evidence="2 3">
    <name type="scientific">Gimesia panareensis</name>
    <dbReference type="NCBI Taxonomy" id="2527978"/>
    <lineage>
        <taxon>Bacteria</taxon>
        <taxon>Pseudomonadati</taxon>
        <taxon>Planctomycetota</taxon>
        <taxon>Planctomycetia</taxon>
        <taxon>Planctomycetales</taxon>
        <taxon>Planctomycetaceae</taxon>
        <taxon>Gimesia</taxon>
    </lineage>
</organism>
<gene>
    <name evidence="2" type="ORF">Enr10x_26320</name>
</gene>
<feature type="transmembrane region" description="Helical" evidence="1">
    <location>
        <begin position="6"/>
        <end position="24"/>
    </location>
</feature>
<evidence type="ECO:0000313" key="3">
    <source>
        <dbReference type="Proteomes" id="UP000315647"/>
    </source>
</evidence>
<evidence type="ECO:0000256" key="1">
    <source>
        <dbReference type="SAM" id="Phobius"/>
    </source>
</evidence>
<keyword evidence="1" id="KW-1133">Transmembrane helix</keyword>
<dbReference type="RefSeq" id="WP_145449572.1">
    <property type="nucleotide sequence ID" value="NZ_CP037421.1"/>
</dbReference>
<keyword evidence="3" id="KW-1185">Reference proteome</keyword>
<dbReference type="AlphaFoldDB" id="A0A517Q6S2"/>
<proteinExistence type="predicted"/>
<dbReference type="Proteomes" id="UP000315647">
    <property type="component" value="Chromosome"/>
</dbReference>
<keyword evidence="1" id="KW-0812">Transmembrane</keyword>
<dbReference type="EMBL" id="CP037421">
    <property type="protein sequence ID" value="QDT27315.1"/>
    <property type="molecule type" value="Genomic_DNA"/>
</dbReference>
<sequence>MKRRYLIGGVSVLLVVWLLVWDLWPWKLTLTFLEDGKPVAGLKMEVVIANSKAMNGKTLTTNQDGQISLPRPSTDGIAVVRLWFPDGMRVNTALPIRRMAWTSFDYSSHFHQDGKITTKYPGMTVTQRNAPDPEVNHQAR</sequence>
<name>A0A517Q6S2_9PLAN</name>
<reference evidence="2 3" key="1">
    <citation type="submission" date="2019-03" db="EMBL/GenBank/DDBJ databases">
        <title>Deep-cultivation of Planctomycetes and their phenomic and genomic characterization uncovers novel biology.</title>
        <authorList>
            <person name="Wiegand S."/>
            <person name="Jogler M."/>
            <person name="Boedeker C."/>
            <person name="Pinto D."/>
            <person name="Vollmers J."/>
            <person name="Rivas-Marin E."/>
            <person name="Kohn T."/>
            <person name="Peeters S.H."/>
            <person name="Heuer A."/>
            <person name="Rast P."/>
            <person name="Oberbeckmann S."/>
            <person name="Bunk B."/>
            <person name="Jeske O."/>
            <person name="Meyerdierks A."/>
            <person name="Storesund J.E."/>
            <person name="Kallscheuer N."/>
            <person name="Luecker S."/>
            <person name="Lage O.M."/>
            <person name="Pohl T."/>
            <person name="Merkel B.J."/>
            <person name="Hornburger P."/>
            <person name="Mueller R.-W."/>
            <person name="Bruemmer F."/>
            <person name="Labrenz M."/>
            <person name="Spormann A.M."/>
            <person name="Op den Camp H."/>
            <person name="Overmann J."/>
            <person name="Amann R."/>
            <person name="Jetten M.S.M."/>
            <person name="Mascher T."/>
            <person name="Medema M.H."/>
            <person name="Devos D.P."/>
            <person name="Kaster A.-K."/>
            <person name="Ovreas L."/>
            <person name="Rohde M."/>
            <person name="Galperin M.Y."/>
            <person name="Jogler C."/>
        </authorList>
    </citation>
    <scope>NUCLEOTIDE SEQUENCE [LARGE SCALE GENOMIC DNA]</scope>
    <source>
        <strain evidence="2 3">Enr10</strain>
    </source>
</reference>
<accession>A0A517Q6S2</accession>